<dbReference type="Proteomes" id="UP000001572">
    <property type="component" value="Chromosome"/>
</dbReference>
<dbReference type="HOGENOM" id="CLU_1060231_0_0_9"/>
<feature type="domain" description="Flavoprotein" evidence="1">
    <location>
        <begin position="30"/>
        <end position="143"/>
    </location>
</feature>
<proteinExistence type="predicted"/>
<dbReference type="OrthoDB" id="1706434at2"/>
<protein>
    <recommendedName>
        <fullName evidence="1">Flavoprotein domain-containing protein</fullName>
    </recommendedName>
</protein>
<accession>A6TWS9</accession>
<dbReference type="Pfam" id="PF02441">
    <property type="entry name" value="Flavoprotein"/>
    <property type="match status" value="1"/>
</dbReference>
<reference evidence="3" key="1">
    <citation type="journal article" date="2016" name="Genome Announc.">
        <title>Complete genome sequence of Alkaliphilus metalliredigens strain QYMF, an alkaliphilic and metal-reducing bacterium isolated from borax-contaminated leachate ponds.</title>
        <authorList>
            <person name="Hwang C."/>
            <person name="Copeland A."/>
            <person name="Lucas S."/>
            <person name="Lapidus A."/>
            <person name="Barry K."/>
            <person name="Detter J.C."/>
            <person name="Glavina Del Rio T."/>
            <person name="Hammon N."/>
            <person name="Israni S."/>
            <person name="Dalin E."/>
            <person name="Tice H."/>
            <person name="Pitluck S."/>
            <person name="Chertkov O."/>
            <person name="Brettin T."/>
            <person name="Bruce D."/>
            <person name="Han C."/>
            <person name="Schmutz J."/>
            <person name="Larimer F."/>
            <person name="Land M.L."/>
            <person name="Hauser L."/>
            <person name="Kyrpides N."/>
            <person name="Mikhailova N."/>
            <person name="Ye Q."/>
            <person name="Zhou J."/>
            <person name="Richardson P."/>
            <person name="Fields M.W."/>
        </authorList>
    </citation>
    <scope>NUCLEOTIDE SEQUENCE [LARGE SCALE GENOMIC DNA]</scope>
    <source>
        <strain evidence="3">QYMF</strain>
    </source>
</reference>
<keyword evidence="3" id="KW-1185">Reference proteome</keyword>
<dbReference type="KEGG" id="amt:Amet_4576"/>
<evidence type="ECO:0000259" key="1">
    <source>
        <dbReference type="Pfam" id="PF02441"/>
    </source>
</evidence>
<organism evidence="2 3">
    <name type="scientific">Alkaliphilus metalliredigens (strain QYMF)</name>
    <dbReference type="NCBI Taxonomy" id="293826"/>
    <lineage>
        <taxon>Bacteria</taxon>
        <taxon>Bacillati</taxon>
        <taxon>Bacillota</taxon>
        <taxon>Clostridia</taxon>
        <taxon>Peptostreptococcales</taxon>
        <taxon>Natronincolaceae</taxon>
        <taxon>Alkaliphilus</taxon>
    </lineage>
</organism>
<dbReference type="SUPFAM" id="SSF52507">
    <property type="entry name" value="Homo-oligomeric flavin-containing Cys decarboxylases, HFCD"/>
    <property type="match status" value="1"/>
</dbReference>
<dbReference type="Gene3D" id="3.40.50.1950">
    <property type="entry name" value="Flavin prenyltransferase-like"/>
    <property type="match status" value="1"/>
</dbReference>
<name>A6TWS9_ALKMQ</name>
<evidence type="ECO:0000313" key="2">
    <source>
        <dbReference type="EMBL" id="ABR50647.1"/>
    </source>
</evidence>
<evidence type="ECO:0000313" key="3">
    <source>
        <dbReference type="Proteomes" id="UP000001572"/>
    </source>
</evidence>
<dbReference type="eggNOG" id="COG0163">
    <property type="taxonomic scope" value="Bacteria"/>
</dbReference>
<sequence length="262" mass="29381">MNGHEQAREILKNLTNRAKGVDQGPDDIKKHLLIVLTGKADGLEAALREIPRLKRYGFSVDLALSTCAEKILNEKKIVIPLQVGKIFTVREESLACKAIDVVQRVIVPAMTQNTAIKLSMGIQDEFIPRLLWQCLWKGKPLLVNLEQLLCYRGMAPQQPFLEEMMKEYIEKLQKMGVKPLSETAYGLELIEQDEDPTQKGQKVSHEKIEGKPLSFGERQVITEKDISLVPGGQKQMTLPLGTIITPLAYDKAKEKGIQLIKG</sequence>
<dbReference type="InterPro" id="IPR036551">
    <property type="entry name" value="Flavin_trans-like"/>
</dbReference>
<dbReference type="EMBL" id="CP000724">
    <property type="protein sequence ID" value="ABR50647.1"/>
    <property type="molecule type" value="Genomic_DNA"/>
</dbReference>
<dbReference type="STRING" id="293826.Amet_4576"/>
<gene>
    <name evidence="2" type="ordered locus">Amet_4576</name>
</gene>
<dbReference type="InterPro" id="IPR003382">
    <property type="entry name" value="Flavoprotein"/>
</dbReference>
<dbReference type="AlphaFoldDB" id="A6TWS9"/>
<dbReference type="GO" id="GO:0003824">
    <property type="term" value="F:catalytic activity"/>
    <property type="evidence" value="ECO:0007669"/>
    <property type="project" value="InterPro"/>
</dbReference>
<dbReference type="RefSeq" id="WP_012065535.1">
    <property type="nucleotide sequence ID" value="NC_009633.1"/>
</dbReference>